<proteinExistence type="predicted"/>
<name>Q08WT9_STIAD</name>
<dbReference type="AlphaFoldDB" id="Q08WT9"/>
<reference evidence="1 2" key="1">
    <citation type="submission" date="2006-04" db="EMBL/GenBank/DDBJ databases">
        <authorList>
            <person name="Nierman W.C."/>
        </authorList>
    </citation>
    <scope>NUCLEOTIDE SEQUENCE [LARGE SCALE GENOMIC DNA]</scope>
    <source>
        <strain evidence="1 2">DW4/3-1</strain>
    </source>
</reference>
<protein>
    <recommendedName>
        <fullName evidence="3">NAD-specific glutamate dehydrogenase</fullName>
    </recommendedName>
</protein>
<evidence type="ECO:0000313" key="2">
    <source>
        <dbReference type="Proteomes" id="UP000032702"/>
    </source>
</evidence>
<organism evidence="1 2">
    <name type="scientific">Stigmatella aurantiaca (strain DW4/3-1)</name>
    <dbReference type="NCBI Taxonomy" id="378806"/>
    <lineage>
        <taxon>Bacteria</taxon>
        <taxon>Pseudomonadati</taxon>
        <taxon>Myxococcota</taxon>
        <taxon>Myxococcia</taxon>
        <taxon>Myxococcales</taxon>
        <taxon>Cystobacterineae</taxon>
        <taxon>Archangiaceae</taxon>
        <taxon>Stigmatella</taxon>
    </lineage>
</organism>
<evidence type="ECO:0008006" key="3">
    <source>
        <dbReference type="Google" id="ProtNLM"/>
    </source>
</evidence>
<gene>
    <name evidence="1" type="ORF">STIAU_1865</name>
</gene>
<comment type="caution">
    <text evidence="1">The sequence shown here is derived from an EMBL/GenBank/DDBJ whole genome shotgun (WGS) entry which is preliminary data.</text>
</comment>
<accession>Q08WT9</accession>
<evidence type="ECO:0000313" key="1">
    <source>
        <dbReference type="EMBL" id="EAU64946.1"/>
    </source>
</evidence>
<sequence>MEKRLALLRGPALDRFLKRGAQLGGAGGHQEARGLHGLDLLRGRALAAGDDGARVAHALARGRGLAGDEARDGLGELARHVLGGILLRRAADLADHDDRVGLGVRVEQLQHVHEVGAVDRVTANAHRGGLTQAQLGELVHGLVRQRARARHHADAARLVDVARHDADLALGLGGDDAGAVRPDEAHARLALQVALGPDHVVDGDALGDGDDEGDARVRRLHDGVGREGRRHEEDRGVGAGLLHRVRHRVEDGHLALEVGATLTGGDAADELRAVLQHLLRVERTGRARDALAEDLRIVIDEDAHGFLKGVWVSEEARDLLDRRHGLLRGLPQVVRRGDGKARVAQELLALLHVGALEPHHEGDLELDFLGGGDDALGDDVTLHDAAEDVDEHRLHRRVGQDELEGRRHLLLARAAAHVQEVGRVAPHQLDGVHGGHGQARAVHHAADVAVQRDVGQVELLGLRLAGLLFRQVAVVEQLLVLEERVLVEGHLRVERHHAAVLQDDERVDLHQRRVRLRVHLVERGAELDELVHRGAREAQAEGQLAALEVQEAHRRVHRLAEDLLRVLGGHFLDLHAALAGGHEGDARGGAVQRHAQVQLLADGEPLLDVDLVDRLPLGAGLDGLQLHAQHRLGELLRLGGALGQLDAAALAAAARVDLRLHHDHRRGQLLGRGFRLIGREREDAPGSGDAVLPEEFLALVLVDLHRGSG</sequence>
<dbReference type="EMBL" id="AAMD01000098">
    <property type="protein sequence ID" value="EAU64946.1"/>
    <property type="molecule type" value="Genomic_DNA"/>
</dbReference>
<dbReference type="Proteomes" id="UP000032702">
    <property type="component" value="Unassembled WGS sequence"/>
</dbReference>